<sequence>MKKLDPEVITSALIDQATAASVGSRPSPWLAGLRLEDFPGSSRDIQIVHAAHSINSSILSPAAYGDGFTTRKMVEQAHRLGMQVKPWTVNNLEVADDLVRWNVDGIITDYPNVVRRFVQQQGLAVAPKYPKRRVLSCLEAHSH</sequence>
<organism evidence="2 3">
    <name type="scientific">Mycena citricolor</name>
    <dbReference type="NCBI Taxonomy" id="2018698"/>
    <lineage>
        <taxon>Eukaryota</taxon>
        <taxon>Fungi</taxon>
        <taxon>Dikarya</taxon>
        <taxon>Basidiomycota</taxon>
        <taxon>Agaricomycotina</taxon>
        <taxon>Agaricomycetes</taxon>
        <taxon>Agaricomycetidae</taxon>
        <taxon>Agaricales</taxon>
        <taxon>Marasmiineae</taxon>
        <taxon>Mycenaceae</taxon>
        <taxon>Mycena</taxon>
    </lineage>
</organism>
<feature type="domain" description="GP-PDE" evidence="1">
    <location>
        <begin position="1"/>
        <end position="118"/>
    </location>
</feature>
<dbReference type="PANTHER" id="PTHR46211">
    <property type="entry name" value="GLYCEROPHOSPHORYL DIESTER PHOSPHODIESTERASE"/>
    <property type="match status" value="1"/>
</dbReference>
<evidence type="ECO:0000313" key="2">
    <source>
        <dbReference type="EMBL" id="CAK5279939.1"/>
    </source>
</evidence>
<protein>
    <recommendedName>
        <fullName evidence="1">GP-PDE domain-containing protein</fullName>
    </recommendedName>
</protein>
<dbReference type="InterPro" id="IPR030395">
    <property type="entry name" value="GP_PDE_dom"/>
</dbReference>
<dbReference type="GO" id="GO:0008081">
    <property type="term" value="F:phosphoric diester hydrolase activity"/>
    <property type="evidence" value="ECO:0007669"/>
    <property type="project" value="InterPro"/>
</dbReference>
<dbReference type="AlphaFoldDB" id="A0AAD2K5E6"/>
<gene>
    <name evidence="2" type="ORF">MYCIT1_LOCUS30305</name>
</gene>
<accession>A0AAD2K5E6</accession>
<dbReference type="PANTHER" id="PTHR46211:SF14">
    <property type="entry name" value="GLYCEROPHOSPHODIESTER PHOSPHODIESTERASE"/>
    <property type="match status" value="1"/>
</dbReference>
<evidence type="ECO:0000259" key="1">
    <source>
        <dbReference type="PROSITE" id="PS51704"/>
    </source>
</evidence>
<reference evidence="2" key="1">
    <citation type="submission" date="2023-11" db="EMBL/GenBank/DDBJ databases">
        <authorList>
            <person name="De Vega J J."/>
            <person name="De Vega J J."/>
        </authorList>
    </citation>
    <scope>NUCLEOTIDE SEQUENCE</scope>
</reference>
<dbReference type="GO" id="GO:0006629">
    <property type="term" value="P:lipid metabolic process"/>
    <property type="evidence" value="ECO:0007669"/>
    <property type="project" value="InterPro"/>
</dbReference>
<dbReference type="SUPFAM" id="SSF51695">
    <property type="entry name" value="PLC-like phosphodiesterases"/>
    <property type="match status" value="1"/>
</dbReference>
<dbReference type="InterPro" id="IPR017946">
    <property type="entry name" value="PLC-like_Pdiesterase_TIM-brl"/>
</dbReference>
<dbReference type="Proteomes" id="UP001295794">
    <property type="component" value="Unassembled WGS sequence"/>
</dbReference>
<dbReference type="EMBL" id="CAVNYO010000440">
    <property type="protein sequence ID" value="CAK5279939.1"/>
    <property type="molecule type" value="Genomic_DNA"/>
</dbReference>
<name>A0AAD2K5E6_9AGAR</name>
<comment type="caution">
    <text evidence="2">The sequence shown here is derived from an EMBL/GenBank/DDBJ whole genome shotgun (WGS) entry which is preliminary data.</text>
</comment>
<evidence type="ECO:0000313" key="3">
    <source>
        <dbReference type="Proteomes" id="UP001295794"/>
    </source>
</evidence>
<keyword evidence="3" id="KW-1185">Reference proteome</keyword>
<proteinExistence type="predicted"/>
<dbReference type="PROSITE" id="PS51704">
    <property type="entry name" value="GP_PDE"/>
    <property type="match status" value="1"/>
</dbReference>
<dbReference type="Pfam" id="PF03009">
    <property type="entry name" value="GDPD"/>
    <property type="match status" value="1"/>
</dbReference>
<dbReference type="Gene3D" id="3.20.20.190">
    <property type="entry name" value="Phosphatidylinositol (PI) phosphodiesterase"/>
    <property type="match status" value="1"/>
</dbReference>